<evidence type="ECO:0000313" key="3">
    <source>
        <dbReference type="EMBL" id="JAP81174.1"/>
    </source>
</evidence>
<dbReference type="EMBL" id="GEDV01007383">
    <property type="protein sequence ID" value="JAP81174.1"/>
    <property type="molecule type" value="Transcribed_RNA"/>
</dbReference>
<dbReference type="PANTHER" id="PTHR11177:SF144">
    <property type="entry name" value="CHITINASE 5"/>
    <property type="match status" value="1"/>
</dbReference>
<dbReference type="Gene3D" id="3.20.20.80">
    <property type="entry name" value="Glycosidases"/>
    <property type="match status" value="1"/>
</dbReference>
<dbReference type="SUPFAM" id="SSF54556">
    <property type="entry name" value="Chitinase insertion domain"/>
    <property type="match status" value="1"/>
</dbReference>
<dbReference type="InterPro" id="IPR050314">
    <property type="entry name" value="Glycosyl_Hydrlase_18"/>
</dbReference>
<evidence type="ECO:0000259" key="2">
    <source>
        <dbReference type="PROSITE" id="PS51910"/>
    </source>
</evidence>
<feature type="domain" description="GH18" evidence="2">
    <location>
        <begin position="82"/>
        <end position="444"/>
    </location>
</feature>
<evidence type="ECO:0000256" key="1">
    <source>
        <dbReference type="SAM" id="Phobius"/>
    </source>
</evidence>
<dbReference type="Pfam" id="PF00704">
    <property type="entry name" value="Glyco_hydro_18"/>
    <property type="match status" value="1"/>
</dbReference>
<dbReference type="SMART" id="SM00636">
    <property type="entry name" value="Glyco_18"/>
    <property type="match status" value="1"/>
</dbReference>
<dbReference type="GO" id="GO:0005975">
    <property type="term" value="P:carbohydrate metabolic process"/>
    <property type="evidence" value="ECO:0007669"/>
    <property type="project" value="InterPro"/>
</dbReference>
<dbReference type="GO" id="GO:0005576">
    <property type="term" value="C:extracellular region"/>
    <property type="evidence" value="ECO:0007669"/>
    <property type="project" value="TreeGrafter"/>
</dbReference>
<name>A0A131YPJ3_RHIAP</name>
<dbReference type="GO" id="GO:0008061">
    <property type="term" value="F:chitin binding"/>
    <property type="evidence" value="ECO:0007669"/>
    <property type="project" value="InterPro"/>
</dbReference>
<dbReference type="FunFam" id="3.10.50.10:FF:000008">
    <property type="entry name" value="Chitinase 11"/>
    <property type="match status" value="1"/>
</dbReference>
<dbReference type="Gene3D" id="3.10.50.10">
    <property type="match status" value="1"/>
</dbReference>
<organism evidence="3">
    <name type="scientific">Rhipicephalus appendiculatus</name>
    <name type="common">Brown ear tick</name>
    <dbReference type="NCBI Taxonomy" id="34631"/>
    <lineage>
        <taxon>Eukaryota</taxon>
        <taxon>Metazoa</taxon>
        <taxon>Ecdysozoa</taxon>
        <taxon>Arthropoda</taxon>
        <taxon>Chelicerata</taxon>
        <taxon>Arachnida</taxon>
        <taxon>Acari</taxon>
        <taxon>Parasitiformes</taxon>
        <taxon>Ixodida</taxon>
        <taxon>Ixodoidea</taxon>
        <taxon>Ixodidae</taxon>
        <taxon>Rhipicephalinae</taxon>
        <taxon>Rhipicephalus</taxon>
        <taxon>Rhipicephalus</taxon>
    </lineage>
</organism>
<dbReference type="GO" id="GO:0006032">
    <property type="term" value="P:chitin catabolic process"/>
    <property type="evidence" value="ECO:0007669"/>
    <property type="project" value="TreeGrafter"/>
</dbReference>
<protein>
    <submittedName>
        <fullName evidence="3">Chitinase</fullName>
    </submittedName>
</protein>
<dbReference type="GO" id="GO:0004568">
    <property type="term" value="F:chitinase activity"/>
    <property type="evidence" value="ECO:0007669"/>
    <property type="project" value="TreeGrafter"/>
</dbReference>
<dbReference type="PROSITE" id="PS51910">
    <property type="entry name" value="GH18_2"/>
    <property type="match status" value="1"/>
</dbReference>
<dbReference type="AlphaFoldDB" id="A0A131YPJ3"/>
<sequence>MENEETTLVGQRESQPAVDLGDPFINSALVHTASACLIFVVVFIFVLPGILLTTLRREKPYQVDMRPKTRLSRQAYDGPDRPLIMCMVNSTSFQRPPPMTYTFEQVPSNLCSHVVFPLSGSADWSDDMLHYDYTHKITHPNLYREMVRVKKERPALKILVSVGEYEVNNGLFRYAAESMHATVQFCSAVLRWTLGNGFDGLVIHRMFTSGSPGEDRRGIIVLLQKLWVHFERHGLTLIVVFEPETDVFDQPLLGGKICSYVDYAVVVAHGFRSEAFADFPSPMRSRSSMNVTTDFDTAVQRALASGVPVHKLIVSVSLDGASYTLDEKADHKPGSVLLAGRSEGIPGLFTRCPGVLSYFEICRRLVFENWTRVWDGIAECPYAYSDDQWVAYEDQHSLMAKAEYVRNRSLAGMMVWDVSSDDYRGDCGSPNVLVQTIYQNFQSVFKLD</sequence>
<proteinExistence type="predicted"/>
<feature type="transmembrane region" description="Helical" evidence="1">
    <location>
        <begin position="28"/>
        <end position="52"/>
    </location>
</feature>
<dbReference type="PANTHER" id="PTHR11177">
    <property type="entry name" value="CHITINASE"/>
    <property type="match status" value="1"/>
</dbReference>
<dbReference type="InterPro" id="IPR011583">
    <property type="entry name" value="Chitinase_II/V-like_cat"/>
</dbReference>
<reference evidence="3" key="1">
    <citation type="journal article" date="2016" name="Ticks Tick Borne Dis.">
        <title>De novo assembly and annotation of the salivary gland transcriptome of Rhipicephalus appendiculatus male and female ticks during blood feeding.</title>
        <authorList>
            <person name="de Castro M.H."/>
            <person name="de Klerk D."/>
            <person name="Pienaar R."/>
            <person name="Latif A.A."/>
            <person name="Rees D.J."/>
            <person name="Mans B.J."/>
        </authorList>
    </citation>
    <scope>NUCLEOTIDE SEQUENCE</scope>
    <source>
        <tissue evidence="3">Salivary glands</tissue>
    </source>
</reference>
<keyword evidence="1" id="KW-0812">Transmembrane</keyword>
<keyword evidence="1" id="KW-1133">Transmembrane helix</keyword>
<dbReference type="InterPro" id="IPR029070">
    <property type="entry name" value="Chitinase_insertion_sf"/>
</dbReference>
<dbReference type="InterPro" id="IPR001223">
    <property type="entry name" value="Glyco_hydro18_cat"/>
</dbReference>
<keyword evidence="1" id="KW-0472">Membrane</keyword>
<dbReference type="InterPro" id="IPR017853">
    <property type="entry name" value="GH"/>
</dbReference>
<dbReference type="SUPFAM" id="SSF51445">
    <property type="entry name" value="(Trans)glycosidases"/>
    <property type="match status" value="1"/>
</dbReference>
<dbReference type="FunFam" id="3.20.20.80:FF:000363">
    <property type="entry name" value="Chitinase, putative"/>
    <property type="match status" value="1"/>
</dbReference>
<accession>A0A131YPJ3</accession>